<dbReference type="Gramene" id="TVU34657">
    <property type="protein sequence ID" value="TVU34657"/>
    <property type="gene ID" value="EJB05_16500"/>
</dbReference>
<sequence>MVRHAAADLILEVAAEKSGPSAGDAAADRVEVAASDASASAAVRRASSFSQAYKMKHRDPMVFTRWQTLLLAYQSLGIVYGDLGTSPLYVFSSLVLPGADETDFVGVLSLIFWTLTMMSLVKYVLVVLRADDHGEGGTFALYSILRQHVNFKGDTPVPVTRLESDADLCFHGRKKGLPSKLHQWLERSSRFQSGVTYFVLFGTCMMIGDGALTPAISVLSAVQGIQSRSSNIKQVRRSVSDLSLSRITLPVADHVVILSVVILLFLFLVQRFGTGKVSCSFSPIMIVWFASIALIGVYNIIKYHPPVLKAVSPHHIYYYFAKDKKAGWEQLGAVILCITGAEAMFADLGHFNKSSIQMAFSAVVYPSLILAYSGQAAYLIKNPSQLSTTFYSSIPEPLFWPMFVVATLSAIVASQSLISASFSIIRQSVALGCFPRVTIKHTSEEYEGQVYCPEINYFLMVVCILITAGFRGGPEIGRAFGVAVIFVMLITTHLMALVMLVIWKVHIALASSFFITFVAIEGVYMSALMNKVTEGGWVPFAIATFLLVPTLAWTYGRKLKAEYEARHAVGDEELNAMVARSARAPGVCVFCTDLVNGFPPIVRRYAEHTACLRELTLFVTVRDVPVRSVLPEERFLVARQEPAGVYRCIVQYGYTDKHDLVGDGFVGSAIAALKQVDGSAEEAELMGSALVEGYMFVFGRTILQMGPEHNMLKRFVINILYRFLQKNFRSSISTLKIDHAKTLQVGMLYEI</sequence>
<dbReference type="OrthoDB" id="504708at2759"/>
<evidence type="ECO:0000256" key="1">
    <source>
        <dbReference type="ARBA" id="ARBA00004141"/>
    </source>
</evidence>
<dbReference type="InterPro" id="IPR053951">
    <property type="entry name" value="K_trans_N"/>
</dbReference>
<feature type="transmembrane region" description="Helical" evidence="10">
    <location>
        <begin position="507"/>
        <end position="525"/>
    </location>
</feature>
<dbReference type="Pfam" id="PF22776">
    <property type="entry name" value="K_trans_C"/>
    <property type="match status" value="1"/>
</dbReference>
<evidence type="ECO:0000256" key="9">
    <source>
        <dbReference type="ARBA" id="ARBA00023136"/>
    </source>
</evidence>
<dbReference type="PANTHER" id="PTHR30540:SF20">
    <property type="entry name" value="POTASSIUM TRANSPORTER 6"/>
    <property type="match status" value="1"/>
</dbReference>
<evidence type="ECO:0000256" key="6">
    <source>
        <dbReference type="ARBA" id="ARBA00022958"/>
    </source>
</evidence>
<evidence type="ECO:0000256" key="5">
    <source>
        <dbReference type="ARBA" id="ARBA00022692"/>
    </source>
</evidence>
<feature type="transmembrane region" description="Helical" evidence="10">
    <location>
        <begin position="104"/>
        <end position="125"/>
    </location>
</feature>
<keyword evidence="4 10" id="KW-0633">Potassium transport</keyword>
<dbReference type="GO" id="GO:0016020">
    <property type="term" value="C:membrane"/>
    <property type="evidence" value="ECO:0007669"/>
    <property type="project" value="UniProtKB-SubCell"/>
</dbReference>
<feature type="transmembrane region" description="Helical" evidence="10">
    <location>
        <begin position="455"/>
        <end position="473"/>
    </location>
</feature>
<dbReference type="Proteomes" id="UP000324897">
    <property type="component" value="Unassembled WGS sequence"/>
</dbReference>
<feature type="transmembrane region" description="Helical" evidence="10">
    <location>
        <begin position="63"/>
        <end position="84"/>
    </location>
</feature>
<feature type="domain" description="K+ potassium transporter C-terminal" evidence="12">
    <location>
        <begin position="585"/>
        <end position="751"/>
    </location>
</feature>
<feature type="transmembrane region" description="Helical" evidence="10">
    <location>
        <begin position="479"/>
        <end position="500"/>
    </location>
</feature>
<dbReference type="GO" id="GO:0015079">
    <property type="term" value="F:potassium ion transmembrane transporter activity"/>
    <property type="evidence" value="ECO:0007669"/>
    <property type="project" value="UniProtKB-UniRule"/>
</dbReference>
<keyword evidence="8 10" id="KW-0406">Ion transport</keyword>
<feature type="transmembrane region" description="Helical" evidence="10">
    <location>
        <begin position="327"/>
        <end position="346"/>
    </location>
</feature>
<gene>
    <name evidence="13" type="ORF">EJB05_16500</name>
</gene>
<organism evidence="13 14">
    <name type="scientific">Eragrostis curvula</name>
    <name type="common">weeping love grass</name>
    <dbReference type="NCBI Taxonomy" id="38414"/>
    <lineage>
        <taxon>Eukaryota</taxon>
        <taxon>Viridiplantae</taxon>
        <taxon>Streptophyta</taxon>
        <taxon>Embryophyta</taxon>
        <taxon>Tracheophyta</taxon>
        <taxon>Spermatophyta</taxon>
        <taxon>Magnoliopsida</taxon>
        <taxon>Liliopsida</taxon>
        <taxon>Poales</taxon>
        <taxon>Poaceae</taxon>
        <taxon>PACMAD clade</taxon>
        <taxon>Chloridoideae</taxon>
        <taxon>Eragrostideae</taxon>
        <taxon>Eragrostidinae</taxon>
        <taxon>Eragrostis</taxon>
    </lineage>
</organism>
<feature type="transmembrane region" description="Helical" evidence="10">
    <location>
        <begin position="358"/>
        <end position="378"/>
    </location>
</feature>
<keyword evidence="5 10" id="KW-0812">Transmembrane</keyword>
<dbReference type="AlphaFoldDB" id="A0A5J9VGR3"/>
<dbReference type="Pfam" id="PF02705">
    <property type="entry name" value="K_trans"/>
    <property type="match status" value="1"/>
</dbReference>
<feature type="transmembrane region" description="Helical" evidence="10">
    <location>
        <begin position="247"/>
        <end position="269"/>
    </location>
</feature>
<dbReference type="PANTHER" id="PTHR30540">
    <property type="entry name" value="OSMOTIC STRESS POTASSIUM TRANSPORTER"/>
    <property type="match status" value="1"/>
</dbReference>
<feature type="transmembrane region" description="Helical" evidence="10">
    <location>
        <begin position="197"/>
        <end position="222"/>
    </location>
</feature>
<feature type="transmembrane region" description="Helical" evidence="10">
    <location>
        <begin position="537"/>
        <end position="556"/>
    </location>
</feature>
<comment type="caution">
    <text evidence="13">The sequence shown here is derived from an EMBL/GenBank/DDBJ whole genome shotgun (WGS) entry which is preliminary data.</text>
</comment>
<dbReference type="InterPro" id="IPR003855">
    <property type="entry name" value="K+_transporter"/>
</dbReference>
<dbReference type="EMBL" id="RWGY01000009">
    <property type="protein sequence ID" value="TVU34657.1"/>
    <property type="molecule type" value="Genomic_DNA"/>
</dbReference>
<feature type="transmembrane region" description="Helical" evidence="10">
    <location>
        <begin position="398"/>
        <end position="418"/>
    </location>
</feature>
<dbReference type="NCBIfam" id="TIGR00794">
    <property type="entry name" value="kup"/>
    <property type="match status" value="1"/>
</dbReference>
<keyword evidence="7 10" id="KW-1133">Transmembrane helix</keyword>
<comment type="similarity">
    <text evidence="2 10">Belongs to the HAK/KUP transporter (TC 2.A.72.3) family.</text>
</comment>
<evidence type="ECO:0000256" key="7">
    <source>
        <dbReference type="ARBA" id="ARBA00022989"/>
    </source>
</evidence>
<evidence type="ECO:0000259" key="11">
    <source>
        <dbReference type="Pfam" id="PF02705"/>
    </source>
</evidence>
<keyword evidence="6 10" id="KW-0630">Potassium</keyword>
<evidence type="ECO:0000313" key="14">
    <source>
        <dbReference type="Proteomes" id="UP000324897"/>
    </source>
</evidence>
<evidence type="ECO:0000259" key="12">
    <source>
        <dbReference type="Pfam" id="PF22776"/>
    </source>
</evidence>
<evidence type="ECO:0000256" key="3">
    <source>
        <dbReference type="ARBA" id="ARBA00022448"/>
    </source>
</evidence>
<feature type="transmembrane region" description="Helical" evidence="10">
    <location>
        <begin position="281"/>
        <end position="301"/>
    </location>
</feature>
<proteinExistence type="inferred from homology"/>
<dbReference type="InterPro" id="IPR053952">
    <property type="entry name" value="K_trans_C"/>
</dbReference>
<keyword evidence="3" id="KW-0813">Transport</keyword>
<evidence type="ECO:0000256" key="4">
    <source>
        <dbReference type="ARBA" id="ARBA00022538"/>
    </source>
</evidence>
<protein>
    <recommendedName>
        <fullName evidence="10">Potassium transporter</fullName>
    </recommendedName>
</protein>
<name>A0A5J9VGR3_9POAL</name>
<evidence type="ECO:0000256" key="2">
    <source>
        <dbReference type="ARBA" id="ARBA00008440"/>
    </source>
</evidence>
<evidence type="ECO:0000256" key="8">
    <source>
        <dbReference type="ARBA" id="ARBA00023065"/>
    </source>
</evidence>
<comment type="function">
    <text evidence="10">Potassium transporter.</text>
</comment>
<comment type="subcellular location">
    <subcellularLocation>
        <location evidence="1 10">Membrane</location>
        <topology evidence="1 10">Multi-pass membrane protein</topology>
    </subcellularLocation>
</comment>
<keyword evidence="9 10" id="KW-0472">Membrane</keyword>
<accession>A0A5J9VGR3</accession>
<keyword evidence="14" id="KW-1185">Reference proteome</keyword>
<evidence type="ECO:0000256" key="10">
    <source>
        <dbReference type="RuleBase" id="RU321113"/>
    </source>
</evidence>
<evidence type="ECO:0000313" key="13">
    <source>
        <dbReference type="EMBL" id="TVU34657.1"/>
    </source>
</evidence>
<reference evidence="13 14" key="1">
    <citation type="journal article" date="2019" name="Sci. Rep.">
        <title>A high-quality genome of Eragrostis curvula grass provides insights into Poaceae evolution and supports new strategies to enhance forage quality.</title>
        <authorList>
            <person name="Carballo J."/>
            <person name="Santos B.A.C.M."/>
            <person name="Zappacosta D."/>
            <person name="Garbus I."/>
            <person name="Selva J.P."/>
            <person name="Gallo C.A."/>
            <person name="Diaz A."/>
            <person name="Albertini E."/>
            <person name="Caccamo M."/>
            <person name="Echenique V."/>
        </authorList>
    </citation>
    <scope>NUCLEOTIDE SEQUENCE [LARGE SCALE GENOMIC DNA]</scope>
    <source>
        <strain evidence="14">cv. Victoria</strain>
        <tissue evidence="13">Leaf</tissue>
    </source>
</reference>
<feature type="domain" description="K+ potassium transporter integral membrane" evidence="11">
    <location>
        <begin position="71"/>
        <end position="573"/>
    </location>
</feature>